<dbReference type="AlphaFoldDB" id="A0A0J8G698"/>
<evidence type="ECO:0000256" key="8">
    <source>
        <dbReference type="ARBA" id="ARBA00023098"/>
    </source>
</evidence>
<keyword evidence="10" id="KW-0753">Steroid metabolism</keyword>
<dbReference type="InterPro" id="IPR036291">
    <property type="entry name" value="NAD(P)-bd_dom_sf"/>
</dbReference>
<dbReference type="InterPro" id="IPR057326">
    <property type="entry name" value="KR_dom"/>
</dbReference>
<dbReference type="PRINTS" id="PR00081">
    <property type="entry name" value="GDHRDH"/>
</dbReference>
<evidence type="ECO:0000256" key="1">
    <source>
        <dbReference type="ARBA" id="ARBA00002607"/>
    </source>
</evidence>
<evidence type="ECO:0000256" key="12">
    <source>
        <dbReference type="PIRSR" id="PIRSR611284-1"/>
    </source>
</evidence>
<evidence type="ECO:0000256" key="11">
    <source>
        <dbReference type="ARBA" id="ARBA00048508"/>
    </source>
</evidence>
<comment type="pathway">
    <text evidence="2 14">Lipid metabolism; fatty acid biosynthesis.</text>
</comment>
<evidence type="ECO:0000256" key="7">
    <source>
        <dbReference type="ARBA" id="ARBA00023002"/>
    </source>
</evidence>
<dbReference type="GO" id="GO:0008202">
    <property type="term" value="P:steroid metabolic process"/>
    <property type="evidence" value="ECO:0007669"/>
    <property type="project" value="UniProtKB-KW"/>
</dbReference>
<dbReference type="GO" id="GO:0004316">
    <property type="term" value="F:3-oxoacyl-[acyl-carrier-protein] reductase (NADPH) activity"/>
    <property type="evidence" value="ECO:0007669"/>
    <property type="project" value="UniProtKB-UniRule"/>
</dbReference>
<feature type="binding site" evidence="13">
    <location>
        <begin position="156"/>
        <end position="160"/>
    </location>
    <ligand>
        <name>NADP(+)</name>
        <dbReference type="ChEBI" id="CHEBI:58349"/>
    </ligand>
</feature>
<dbReference type="InterPro" id="IPR020904">
    <property type="entry name" value="Sc_DH/Rdtase_CS"/>
</dbReference>
<dbReference type="NCBIfam" id="TIGR01830">
    <property type="entry name" value="3oxo_ACP_reduc"/>
    <property type="match status" value="1"/>
</dbReference>
<evidence type="ECO:0000313" key="16">
    <source>
        <dbReference type="EMBL" id="KMT23136.1"/>
    </source>
</evidence>
<keyword evidence="5 14" id="KW-0276">Fatty acid metabolism</keyword>
<feature type="binding site" evidence="13">
    <location>
        <begin position="12"/>
        <end position="15"/>
    </location>
    <ligand>
        <name>NADP(+)</name>
        <dbReference type="ChEBI" id="CHEBI:58349"/>
    </ligand>
</feature>
<dbReference type="FunFam" id="3.40.50.720:FF:000037">
    <property type="entry name" value="3-oxoacyl-[acyl-carrier-protein] reductase FabG"/>
    <property type="match status" value="1"/>
</dbReference>
<keyword evidence="7 14" id="KW-0560">Oxidoreductase</keyword>
<dbReference type="InterPro" id="IPR002347">
    <property type="entry name" value="SDR_fam"/>
</dbReference>
<keyword evidence="6 13" id="KW-0521">NADP</keyword>
<dbReference type="OrthoDB" id="9803333at2"/>
<sequence>MILKDKVALVTGGSRGIGKAIALKLASLGANIVINYEKNQESADNVIKEVESFGVKGLALQCNVADYKSCEDMVKNIAEEFGAVDILVNNAGITRDKLILRMNDEDFSAVLDVNLKGAFNCSKHVASLMLKKKIKGKIVNISSVVGLIGNVGQANYAAAKAGLIGMTKSMAKELGGKEICINAVAPGFIETDMTKVLSEAVIEKMESAIPMKKFGKPEDVAEIVAFLSTPSSNYITGQVINCDGGMVM</sequence>
<dbReference type="EMBL" id="LFVU01000002">
    <property type="protein sequence ID" value="KMT23136.1"/>
    <property type="molecule type" value="Genomic_DNA"/>
</dbReference>
<dbReference type="InterPro" id="IPR011284">
    <property type="entry name" value="3oxo_ACP_reduc"/>
</dbReference>
<evidence type="ECO:0000313" key="17">
    <source>
        <dbReference type="Proteomes" id="UP000036756"/>
    </source>
</evidence>
<dbReference type="NCBIfam" id="NF009466">
    <property type="entry name" value="PRK12826.1-2"/>
    <property type="match status" value="1"/>
</dbReference>
<keyword evidence="9 14" id="KW-0275">Fatty acid biosynthesis</keyword>
<dbReference type="EC" id="1.1.1.100" evidence="14"/>
<comment type="subunit">
    <text evidence="14">Homotetramer.</text>
</comment>
<feature type="active site" description="Proton acceptor" evidence="12">
    <location>
        <position position="156"/>
    </location>
</feature>
<feature type="binding site" evidence="13">
    <location>
        <position position="90"/>
    </location>
    <ligand>
        <name>NADP(+)</name>
        <dbReference type="ChEBI" id="CHEBI:58349"/>
    </ligand>
</feature>
<keyword evidence="4 14" id="KW-0444">Lipid biosynthesis</keyword>
<evidence type="ECO:0000256" key="2">
    <source>
        <dbReference type="ARBA" id="ARBA00005194"/>
    </source>
</evidence>
<dbReference type="Pfam" id="PF13561">
    <property type="entry name" value="adh_short_C2"/>
    <property type="match status" value="1"/>
</dbReference>
<organism evidence="16 17">
    <name type="scientific">Clostridium cylindrosporum DSM 605</name>
    <dbReference type="NCBI Taxonomy" id="1121307"/>
    <lineage>
        <taxon>Bacteria</taxon>
        <taxon>Bacillati</taxon>
        <taxon>Bacillota</taxon>
        <taxon>Clostridia</taxon>
        <taxon>Eubacteriales</taxon>
        <taxon>Clostridiaceae</taxon>
        <taxon>Clostridium</taxon>
    </lineage>
</organism>
<keyword evidence="8 14" id="KW-0443">Lipid metabolism</keyword>
<protein>
    <recommendedName>
        <fullName evidence="14">3-oxoacyl-[acyl-carrier-protein] reductase</fullName>
        <ecNumber evidence="14">1.1.1.100</ecNumber>
    </recommendedName>
</protein>
<dbReference type="PROSITE" id="PS00061">
    <property type="entry name" value="ADH_SHORT"/>
    <property type="match status" value="1"/>
</dbReference>
<dbReference type="UniPathway" id="UPA00094"/>
<dbReference type="STRING" id="1121307.CLCY_6c00170"/>
<name>A0A0J8G698_CLOCY</name>
<dbReference type="PANTHER" id="PTHR42879:SF2">
    <property type="entry name" value="3-OXOACYL-[ACYL-CARRIER-PROTEIN] REDUCTASE FABG"/>
    <property type="match status" value="1"/>
</dbReference>
<comment type="function">
    <text evidence="1 14">Catalyzes the NADPH-dependent reduction of beta-ketoacyl-ACP substrates to beta-hydroxyacyl-ACP products, the first reductive step in the elongation cycle of fatty acid biosynthesis.</text>
</comment>
<dbReference type="NCBIfam" id="NF005559">
    <property type="entry name" value="PRK07231.1"/>
    <property type="match status" value="1"/>
</dbReference>
<feature type="binding site" evidence="13">
    <location>
        <position position="189"/>
    </location>
    <ligand>
        <name>NADP(+)</name>
        <dbReference type="ChEBI" id="CHEBI:58349"/>
    </ligand>
</feature>
<comment type="caution">
    <text evidence="16">The sequence shown here is derived from an EMBL/GenBank/DDBJ whole genome shotgun (WGS) entry which is preliminary data.</text>
</comment>
<evidence type="ECO:0000256" key="4">
    <source>
        <dbReference type="ARBA" id="ARBA00022516"/>
    </source>
</evidence>
<feature type="binding site" evidence="13">
    <location>
        <begin position="63"/>
        <end position="64"/>
    </location>
    <ligand>
        <name>NADP(+)</name>
        <dbReference type="ChEBI" id="CHEBI:58349"/>
    </ligand>
</feature>
<dbReference type="SUPFAM" id="SSF51735">
    <property type="entry name" value="NAD(P)-binding Rossmann-fold domains"/>
    <property type="match status" value="1"/>
</dbReference>
<evidence type="ECO:0000256" key="6">
    <source>
        <dbReference type="ARBA" id="ARBA00022857"/>
    </source>
</evidence>
<keyword evidence="17" id="KW-1185">Reference proteome</keyword>
<dbReference type="SMART" id="SM00822">
    <property type="entry name" value="PKS_KR"/>
    <property type="match status" value="1"/>
</dbReference>
<proteinExistence type="inferred from homology"/>
<evidence type="ECO:0000256" key="3">
    <source>
        <dbReference type="ARBA" id="ARBA00006484"/>
    </source>
</evidence>
<reference evidence="16 17" key="1">
    <citation type="submission" date="2015-06" db="EMBL/GenBank/DDBJ databases">
        <title>Draft genome sequence of the purine-degrading Clostridium cylindrosporum HC-1 (DSM 605).</title>
        <authorList>
            <person name="Poehlein A."/>
            <person name="Schiel-Bengelsdorf B."/>
            <person name="Bengelsdorf F."/>
            <person name="Daniel R."/>
            <person name="Duerre P."/>
        </authorList>
    </citation>
    <scope>NUCLEOTIDE SEQUENCE [LARGE SCALE GENOMIC DNA]</scope>
    <source>
        <strain evidence="16 17">DSM 605</strain>
    </source>
</reference>
<evidence type="ECO:0000256" key="14">
    <source>
        <dbReference type="RuleBase" id="RU366074"/>
    </source>
</evidence>
<evidence type="ECO:0000259" key="15">
    <source>
        <dbReference type="SMART" id="SM00822"/>
    </source>
</evidence>
<evidence type="ECO:0000256" key="13">
    <source>
        <dbReference type="PIRSR" id="PIRSR611284-2"/>
    </source>
</evidence>
<dbReference type="CDD" id="cd05333">
    <property type="entry name" value="BKR_SDR_c"/>
    <property type="match status" value="1"/>
</dbReference>
<gene>
    <name evidence="16" type="primary">fabG</name>
    <name evidence="16" type="ORF">CLCY_6c00170</name>
</gene>
<evidence type="ECO:0000256" key="10">
    <source>
        <dbReference type="ARBA" id="ARBA00023221"/>
    </source>
</evidence>
<dbReference type="PATRIC" id="fig|1121307.3.peg.2146"/>
<evidence type="ECO:0000256" key="9">
    <source>
        <dbReference type="ARBA" id="ARBA00023160"/>
    </source>
</evidence>
<accession>A0A0J8G698</accession>
<dbReference type="Proteomes" id="UP000036756">
    <property type="component" value="Unassembled WGS sequence"/>
</dbReference>
<dbReference type="PRINTS" id="PR00080">
    <property type="entry name" value="SDRFAMILY"/>
</dbReference>
<comment type="similarity">
    <text evidence="3 14">Belongs to the short-chain dehydrogenases/reductases (SDR) family.</text>
</comment>
<feature type="domain" description="Ketoreductase" evidence="15">
    <location>
        <begin position="6"/>
        <end position="187"/>
    </location>
</feature>
<comment type="catalytic activity">
    <reaction evidence="11 14">
        <text>a (3R)-hydroxyacyl-[ACP] + NADP(+) = a 3-oxoacyl-[ACP] + NADPH + H(+)</text>
        <dbReference type="Rhea" id="RHEA:17397"/>
        <dbReference type="Rhea" id="RHEA-COMP:9916"/>
        <dbReference type="Rhea" id="RHEA-COMP:9945"/>
        <dbReference type="ChEBI" id="CHEBI:15378"/>
        <dbReference type="ChEBI" id="CHEBI:57783"/>
        <dbReference type="ChEBI" id="CHEBI:58349"/>
        <dbReference type="ChEBI" id="CHEBI:78776"/>
        <dbReference type="ChEBI" id="CHEBI:78827"/>
        <dbReference type="EC" id="1.1.1.100"/>
    </reaction>
</comment>
<dbReference type="Gene3D" id="3.40.50.720">
    <property type="entry name" value="NAD(P)-binding Rossmann-like Domain"/>
    <property type="match status" value="1"/>
</dbReference>
<dbReference type="GO" id="GO:0051287">
    <property type="term" value="F:NAD binding"/>
    <property type="evidence" value="ECO:0007669"/>
    <property type="project" value="UniProtKB-UniRule"/>
</dbReference>
<dbReference type="InterPro" id="IPR050259">
    <property type="entry name" value="SDR"/>
</dbReference>
<evidence type="ECO:0000256" key="5">
    <source>
        <dbReference type="ARBA" id="ARBA00022832"/>
    </source>
</evidence>
<dbReference type="GO" id="GO:0006633">
    <property type="term" value="P:fatty acid biosynthetic process"/>
    <property type="evidence" value="ECO:0007669"/>
    <property type="project" value="UniProtKB-UniPathway"/>
</dbReference>
<dbReference type="PANTHER" id="PTHR42879">
    <property type="entry name" value="3-OXOACYL-(ACYL-CARRIER-PROTEIN) REDUCTASE"/>
    <property type="match status" value="1"/>
</dbReference>